<name>A0A1M4TY31_9RHOB</name>
<dbReference type="RefSeq" id="WP_188127677.1">
    <property type="nucleotide sequence ID" value="NZ_FQVK01000003.1"/>
</dbReference>
<sequence>MKSTMIALSVVLATAAAPAFALGVPMGDLTPTLSFPDQHPSDQVSQEKTSPRN</sequence>
<gene>
    <name evidence="3" type="ORF">SAMN05444279_10370</name>
</gene>
<keyword evidence="4" id="KW-1185">Reference proteome</keyword>
<dbReference type="AlphaFoldDB" id="A0A1M4TY31"/>
<evidence type="ECO:0000256" key="2">
    <source>
        <dbReference type="SAM" id="SignalP"/>
    </source>
</evidence>
<organism evidence="3 4">
    <name type="scientific">Ruegeria intermedia</name>
    <dbReference type="NCBI Taxonomy" id="996115"/>
    <lineage>
        <taxon>Bacteria</taxon>
        <taxon>Pseudomonadati</taxon>
        <taxon>Pseudomonadota</taxon>
        <taxon>Alphaproteobacteria</taxon>
        <taxon>Rhodobacterales</taxon>
        <taxon>Roseobacteraceae</taxon>
        <taxon>Ruegeria</taxon>
    </lineage>
</organism>
<proteinExistence type="predicted"/>
<dbReference type="EMBL" id="FQVK01000003">
    <property type="protein sequence ID" value="SHE49401.1"/>
    <property type="molecule type" value="Genomic_DNA"/>
</dbReference>
<feature type="signal peptide" evidence="2">
    <location>
        <begin position="1"/>
        <end position="21"/>
    </location>
</feature>
<feature type="compositionally biased region" description="Polar residues" evidence="1">
    <location>
        <begin position="31"/>
        <end position="53"/>
    </location>
</feature>
<feature type="chain" id="PRO_5012454443" evidence="2">
    <location>
        <begin position="22"/>
        <end position="53"/>
    </location>
</feature>
<reference evidence="3 4" key="1">
    <citation type="submission" date="2016-11" db="EMBL/GenBank/DDBJ databases">
        <authorList>
            <person name="Varghese N."/>
            <person name="Submissions S."/>
        </authorList>
    </citation>
    <scope>NUCLEOTIDE SEQUENCE [LARGE SCALE GENOMIC DNA]</scope>
    <source>
        <strain evidence="3 4">DSM 29341</strain>
    </source>
</reference>
<keyword evidence="2" id="KW-0732">Signal</keyword>
<dbReference type="Proteomes" id="UP000325134">
    <property type="component" value="Unassembled WGS sequence"/>
</dbReference>
<feature type="region of interest" description="Disordered" evidence="1">
    <location>
        <begin position="30"/>
        <end position="53"/>
    </location>
</feature>
<evidence type="ECO:0000313" key="4">
    <source>
        <dbReference type="Proteomes" id="UP000325134"/>
    </source>
</evidence>
<accession>A0A1M4TY31</accession>
<evidence type="ECO:0000256" key="1">
    <source>
        <dbReference type="SAM" id="MobiDB-lite"/>
    </source>
</evidence>
<evidence type="ECO:0000313" key="3">
    <source>
        <dbReference type="EMBL" id="SHE49401.1"/>
    </source>
</evidence>
<protein>
    <submittedName>
        <fullName evidence="3">Uncharacterized protein</fullName>
    </submittedName>
</protein>